<name>A0A7N0UX71_KALFE</name>
<dbReference type="OMA" id="INDCEHE"/>
<dbReference type="SUPFAM" id="SSF74788">
    <property type="entry name" value="Cullin repeat-like"/>
    <property type="match status" value="1"/>
</dbReference>
<comment type="function">
    <text evidence="3">Component of the exocyst complex.</text>
</comment>
<evidence type="ECO:0000313" key="6">
    <source>
        <dbReference type="EnsemblPlants" id="Kaladp0088s0047.1.v1.1.CDS.1"/>
    </source>
</evidence>
<evidence type="ECO:0000259" key="5">
    <source>
        <dbReference type="Pfam" id="PF03081"/>
    </source>
</evidence>
<feature type="region of interest" description="Disordered" evidence="4">
    <location>
        <begin position="1"/>
        <end position="47"/>
    </location>
</feature>
<sequence>MEKSHAHPPEKSRSFAGRRSSDSPGADESNNAADPGSAKSTGEIEGRETVDVTSLGIDVGKINLNQVCQEIDTFVNGMCKDNPSTLDLPDSAEVFLGLVEGLVGKYDSGDSMKLGNADGEDVEFFNALESLSKLTNALGKYPSHSTEMTAALNRASCAQQRAMTFLEEEFRALLEHSKVPDTDRAKKINSKSSFKQHDSHESDRCVLPESNGSGSAEEVYPGYSPGAVTSMGRIAHAMISSGYKSECSQMYGVARRSALKESLTKLGFEGISIDDLQRMPWESLEGEVNTWIRVVQKSAAVHFPGERKLFDAVYANYPDMWNELFGTLSQSVGIRFLDFAGAVAMTKRSPEKLFKFIDMYETIRDNLPRISSHFEPSESAEDLKKETSSTLYRIGEVIVSIFSELENSIKSDVGKQPVPSGTVHPLTRYTINYLGYACEYWNTLDQVFKEHEKLQEKESDSKPVDSVDHDVGLPSPFLKQIAAVMEHLDSNLNAKSNMYRDPSLRYIFLMNNGRYILQKMKGVSQVYQMMGELWGRKRSSELRQYHKSYQRETWGKVLGCLSHEGLQVSGKVNKPALKERFKTFNTMFDDIHRSQSTWVVSDTQLQSELRISVSSVVVPAYRSFLGRFGQYLDSGRQTEKYIKYQPDDIQTSIDELFDGNPNSMGRRR</sequence>
<reference evidence="6" key="1">
    <citation type="submission" date="2021-01" db="UniProtKB">
        <authorList>
            <consortium name="EnsemblPlants"/>
        </authorList>
    </citation>
    <scope>IDENTIFICATION</scope>
</reference>
<evidence type="ECO:0000313" key="7">
    <source>
        <dbReference type="Proteomes" id="UP000594263"/>
    </source>
</evidence>
<dbReference type="PANTHER" id="PTHR12542">
    <property type="entry name" value="EXOCYST COMPLEX PROTEIN EXO70"/>
    <property type="match status" value="1"/>
</dbReference>
<keyword evidence="2 3" id="KW-0813">Transport</keyword>
<dbReference type="GO" id="GO:0005546">
    <property type="term" value="F:phosphatidylinositol-4,5-bisphosphate binding"/>
    <property type="evidence" value="ECO:0007669"/>
    <property type="project" value="InterPro"/>
</dbReference>
<dbReference type="Pfam" id="PF20669">
    <property type="entry name" value="Exo70_N"/>
    <property type="match status" value="1"/>
</dbReference>
<dbReference type="InterPro" id="IPR046364">
    <property type="entry name" value="Exo70_C"/>
</dbReference>
<dbReference type="Pfam" id="PF03081">
    <property type="entry name" value="Exo70_C"/>
    <property type="match status" value="1"/>
</dbReference>
<evidence type="ECO:0000256" key="1">
    <source>
        <dbReference type="ARBA" id="ARBA00006756"/>
    </source>
</evidence>
<dbReference type="GO" id="GO:0006887">
    <property type="term" value="P:exocytosis"/>
    <property type="evidence" value="ECO:0007669"/>
    <property type="project" value="UniProtKB-KW"/>
</dbReference>
<dbReference type="GO" id="GO:0000145">
    <property type="term" value="C:exocyst"/>
    <property type="evidence" value="ECO:0007669"/>
    <property type="project" value="InterPro"/>
</dbReference>
<feature type="compositionally biased region" description="Basic and acidic residues" evidence="4">
    <location>
        <begin position="195"/>
        <end position="206"/>
    </location>
</feature>
<proteinExistence type="inferred from homology"/>
<dbReference type="PANTHER" id="PTHR12542:SF127">
    <property type="entry name" value="EXOCYST COMPLEX COMPONENT EXO70C1"/>
    <property type="match status" value="1"/>
</dbReference>
<dbReference type="Gene3D" id="1.20.1280.170">
    <property type="entry name" value="Exocyst complex component Exo70"/>
    <property type="match status" value="1"/>
</dbReference>
<dbReference type="Gramene" id="Kaladp0088s0047.1.v1.1">
    <property type="protein sequence ID" value="Kaladp0088s0047.1.v1.1.CDS.1"/>
    <property type="gene ID" value="Kaladp0088s0047.v1.1"/>
</dbReference>
<dbReference type="AlphaFoldDB" id="A0A7N0UX71"/>
<keyword evidence="3" id="KW-0268">Exocytosis</keyword>
<dbReference type="EnsemblPlants" id="Kaladp0088s0047.1.v1.1">
    <property type="protein sequence ID" value="Kaladp0088s0047.1.v1.1.CDS.1"/>
    <property type="gene ID" value="Kaladp0088s0047.v1.1"/>
</dbReference>
<dbReference type="InterPro" id="IPR004140">
    <property type="entry name" value="Exo70"/>
</dbReference>
<comment type="similarity">
    <text evidence="1 3">Belongs to the EXO70 family.</text>
</comment>
<feature type="compositionally biased region" description="Basic and acidic residues" evidence="4">
    <location>
        <begin position="1"/>
        <end position="13"/>
    </location>
</feature>
<evidence type="ECO:0000256" key="4">
    <source>
        <dbReference type="SAM" id="MobiDB-lite"/>
    </source>
</evidence>
<evidence type="ECO:0000256" key="2">
    <source>
        <dbReference type="ARBA" id="ARBA00022448"/>
    </source>
</evidence>
<accession>A0A7N0UX71</accession>
<feature type="region of interest" description="Disordered" evidence="4">
    <location>
        <begin position="181"/>
        <end position="218"/>
    </location>
</feature>
<keyword evidence="7" id="KW-1185">Reference proteome</keyword>
<organism evidence="6 7">
    <name type="scientific">Kalanchoe fedtschenkoi</name>
    <name type="common">Lavender scallops</name>
    <name type="synonym">South American air plant</name>
    <dbReference type="NCBI Taxonomy" id="63787"/>
    <lineage>
        <taxon>Eukaryota</taxon>
        <taxon>Viridiplantae</taxon>
        <taxon>Streptophyta</taxon>
        <taxon>Embryophyta</taxon>
        <taxon>Tracheophyta</taxon>
        <taxon>Spermatophyta</taxon>
        <taxon>Magnoliopsida</taxon>
        <taxon>eudicotyledons</taxon>
        <taxon>Gunneridae</taxon>
        <taxon>Pentapetalae</taxon>
        <taxon>Saxifragales</taxon>
        <taxon>Crassulaceae</taxon>
        <taxon>Kalanchoe</taxon>
    </lineage>
</organism>
<dbReference type="InterPro" id="IPR016159">
    <property type="entry name" value="Cullin_repeat-like_dom_sf"/>
</dbReference>
<protein>
    <recommendedName>
        <fullName evidence="3">Exocyst subunit Exo70 family protein</fullName>
    </recommendedName>
</protein>
<keyword evidence="3" id="KW-0653">Protein transport</keyword>
<dbReference type="Proteomes" id="UP000594263">
    <property type="component" value="Unplaced"/>
</dbReference>
<dbReference type="GO" id="GO:0015031">
    <property type="term" value="P:protein transport"/>
    <property type="evidence" value="ECO:0007669"/>
    <property type="project" value="UniProtKB-KW"/>
</dbReference>
<feature type="domain" description="Exocyst complex subunit Exo70 C-terminal" evidence="5">
    <location>
        <begin position="290"/>
        <end position="654"/>
    </location>
</feature>
<evidence type="ECO:0000256" key="3">
    <source>
        <dbReference type="RuleBase" id="RU365026"/>
    </source>
</evidence>